<feature type="compositionally biased region" description="Gly residues" evidence="1">
    <location>
        <begin position="237"/>
        <end position="246"/>
    </location>
</feature>
<evidence type="ECO:0000256" key="2">
    <source>
        <dbReference type="SAM" id="SignalP"/>
    </source>
</evidence>
<dbReference type="CDD" id="cd00920">
    <property type="entry name" value="Cupredoxin"/>
    <property type="match status" value="1"/>
</dbReference>
<dbReference type="InterPro" id="IPR008972">
    <property type="entry name" value="Cupredoxin"/>
</dbReference>
<feature type="signal peptide" evidence="2">
    <location>
        <begin position="1"/>
        <end position="18"/>
    </location>
</feature>
<accession>A0A6S6VZ60</accession>
<dbReference type="Gene3D" id="2.60.40.420">
    <property type="entry name" value="Cupredoxins - blue copper proteins"/>
    <property type="match status" value="1"/>
</dbReference>
<evidence type="ECO:0000313" key="3">
    <source>
        <dbReference type="EMBL" id="CAE7030330.1"/>
    </source>
</evidence>
<dbReference type="EMBL" id="HG992980">
    <property type="protein sequence ID" value="CAE7030330.1"/>
    <property type="molecule type" value="Genomic_DNA"/>
</dbReference>
<organism evidence="3 4">
    <name type="scientific">Pyrenophora teres f. teres</name>
    <dbReference type="NCBI Taxonomy" id="97479"/>
    <lineage>
        <taxon>Eukaryota</taxon>
        <taxon>Fungi</taxon>
        <taxon>Dikarya</taxon>
        <taxon>Ascomycota</taxon>
        <taxon>Pezizomycotina</taxon>
        <taxon>Dothideomycetes</taxon>
        <taxon>Pleosporomycetidae</taxon>
        <taxon>Pleosporales</taxon>
        <taxon>Pleosporineae</taxon>
        <taxon>Pleosporaceae</taxon>
        <taxon>Pyrenophora</taxon>
    </lineage>
</organism>
<protein>
    <recommendedName>
        <fullName evidence="5">Blue (type 1) copper domain-containing protein</fullName>
    </recommendedName>
</protein>
<dbReference type="AlphaFoldDB" id="A0A6S6VZ60"/>
<proteinExistence type="predicted"/>
<dbReference type="PANTHER" id="PTHR34883:SF17">
    <property type="entry name" value="CUPREDOXIN"/>
    <property type="match status" value="1"/>
</dbReference>
<evidence type="ECO:0000313" key="4">
    <source>
        <dbReference type="Proteomes" id="UP000472372"/>
    </source>
</evidence>
<reference evidence="3" key="1">
    <citation type="submission" date="2021-02" db="EMBL/GenBank/DDBJ databases">
        <authorList>
            <person name="Syme A R."/>
            <person name="Syme A R."/>
            <person name="Moolhuijzen P."/>
        </authorList>
    </citation>
    <scope>NUCLEOTIDE SEQUENCE</scope>
    <source>
        <strain evidence="3">W1-1</strain>
    </source>
</reference>
<dbReference type="InterPro" id="IPR052953">
    <property type="entry name" value="Ser-rich/MCO-related"/>
</dbReference>
<dbReference type="PANTHER" id="PTHR34883">
    <property type="entry name" value="SERINE-RICH PROTEIN, PUTATIVE-RELATED-RELATED"/>
    <property type="match status" value="1"/>
</dbReference>
<feature type="region of interest" description="Disordered" evidence="1">
    <location>
        <begin position="237"/>
        <end position="261"/>
    </location>
</feature>
<keyword evidence="2" id="KW-0732">Signal</keyword>
<evidence type="ECO:0008006" key="5">
    <source>
        <dbReference type="Google" id="ProtNLM"/>
    </source>
</evidence>
<gene>
    <name evidence="3" type="ORF">PTTW11_04483</name>
</gene>
<feature type="chain" id="PRO_5043792429" description="Blue (type 1) copper domain-containing protein" evidence="2">
    <location>
        <begin position="19"/>
        <end position="314"/>
    </location>
</feature>
<evidence type="ECO:0000256" key="1">
    <source>
        <dbReference type="SAM" id="MobiDB-lite"/>
    </source>
</evidence>
<sequence>MYFSRATVLSAMMALAYAQEPAAAAAESAATPSMAAGMGGDMKGGMAGGEMMKGGKSGMNSTDMKGGMGGGAAGGAAAGGAAGAAAAGGAAAGMTKTHVVMVGGSNGSLVFLPADIQAAAGDLVQFQFYPKNHSVVQSTFDNPCVPIQNIMPNKTDAFFSGFMPTNASAAASKNLLTYTIRVPDTKPIWFYCSQAKHCQGGMVGAINAAKTGNKTLAAFAALAAKAPATLSPGMASGGSAGSGSAAGGNTPTSPSAGGGAAAGGAGGAAGGANGTSTASSGPAQATANVAAGGFNAQSFSGVFAALVAGFMVML</sequence>
<dbReference type="Proteomes" id="UP000472372">
    <property type="component" value="Chromosome 4"/>
</dbReference>
<name>A0A6S6VZ60_9PLEO</name>
<dbReference type="SUPFAM" id="SSF49503">
    <property type="entry name" value="Cupredoxins"/>
    <property type="match status" value="1"/>
</dbReference>